<dbReference type="InterPro" id="IPR007267">
    <property type="entry name" value="GtrA_DPMS_TM"/>
</dbReference>
<reference evidence="8 9" key="1">
    <citation type="submission" date="2020-12" db="EMBL/GenBank/DDBJ databases">
        <title>Genomic Analysis and Response surface optimization of nitrogen-fixing conditions for A. chroococcum strain HR1, Isolation from rhizosphere soil.</title>
        <authorList>
            <person name="Li J."/>
            <person name="Yang H."/>
            <person name="Liu H."/>
            <person name="Wang C."/>
            <person name="Tian Y."/>
            <person name="Lu X.Y."/>
        </authorList>
    </citation>
    <scope>NUCLEOTIDE SEQUENCE [LARGE SCALE GENOMIC DNA]</scope>
    <source>
        <strain evidence="8 9">HR1</strain>
    </source>
</reference>
<protein>
    <submittedName>
        <fullName evidence="8">GtrA family protein</fullName>
    </submittedName>
</protein>
<evidence type="ECO:0000313" key="8">
    <source>
        <dbReference type="EMBL" id="QQE90036.1"/>
    </source>
</evidence>
<evidence type="ECO:0000256" key="1">
    <source>
        <dbReference type="ARBA" id="ARBA00004141"/>
    </source>
</evidence>
<dbReference type="RefSeq" id="WP_198867515.1">
    <property type="nucleotide sequence ID" value="NZ_CP066310.1"/>
</dbReference>
<dbReference type="PANTHER" id="PTHR38459:SF1">
    <property type="entry name" value="PROPHAGE BACTOPRENOL-LINKED GLUCOSE TRANSLOCASE HOMOLOG"/>
    <property type="match status" value="1"/>
</dbReference>
<evidence type="ECO:0000256" key="5">
    <source>
        <dbReference type="ARBA" id="ARBA00023136"/>
    </source>
</evidence>
<dbReference type="Pfam" id="PF04138">
    <property type="entry name" value="GtrA_DPMS_TM"/>
    <property type="match status" value="1"/>
</dbReference>
<evidence type="ECO:0000256" key="2">
    <source>
        <dbReference type="ARBA" id="ARBA00009399"/>
    </source>
</evidence>
<evidence type="ECO:0000256" key="6">
    <source>
        <dbReference type="SAM" id="Phobius"/>
    </source>
</evidence>
<comment type="similarity">
    <text evidence="2">Belongs to the GtrA family.</text>
</comment>
<keyword evidence="5 6" id="KW-0472">Membrane</keyword>
<comment type="subcellular location">
    <subcellularLocation>
        <location evidence="1">Membrane</location>
        <topology evidence="1">Multi-pass membrane protein</topology>
    </subcellularLocation>
</comment>
<keyword evidence="4 6" id="KW-1133">Transmembrane helix</keyword>
<dbReference type="InterPro" id="IPR051401">
    <property type="entry name" value="GtrA_CellWall_Glycosyl"/>
</dbReference>
<evidence type="ECO:0000256" key="4">
    <source>
        <dbReference type="ARBA" id="ARBA00022989"/>
    </source>
</evidence>
<accession>A0AAP9YG09</accession>
<feature type="transmembrane region" description="Helical" evidence="6">
    <location>
        <begin position="122"/>
        <end position="145"/>
    </location>
</feature>
<gene>
    <name evidence="8" type="ORF">GKQ51_06905</name>
</gene>
<feature type="domain" description="GtrA/DPMS transmembrane" evidence="7">
    <location>
        <begin position="33"/>
        <end position="147"/>
    </location>
</feature>
<feature type="transmembrane region" description="Helical" evidence="6">
    <location>
        <begin position="65"/>
        <end position="84"/>
    </location>
</feature>
<keyword evidence="3 6" id="KW-0812">Transmembrane</keyword>
<sequence length="152" mass="16693">MNTQNRIRFEMSRPSTSGGFLTRARKELLLAGRFAVVGIVATFVHMLMAWTLIESTRLSPLLANLMAFLTAFVVSFTGHYHWTFQGAGNPWRAMRRLFLISSSAFAINTLLLAGLLKSSWMSASAAAIVAAGIVPAISFLASRFWGFKSSTK</sequence>
<evidence type="ECO:0000256" key="3">
    <source>
        <dbReference type="ARBA" id="ARBA00022692"/>
    </source>
</evidence>
<dbReference type="PANTHER" id="PTHR38459">
    <property type="entry name" value="PROPHAGE BACTOPRENOL-LINKED GLUCOSE TRANSLOCASE HOMOLOG"/>
    <property type="match status" value="1"/>
</dbReference>
<feature type="transmembrane region" description="Helical" evidence="6">
    <location>
        <begin position="96"/>
        <end position="116"/>
    </location>
</feature>
<dbReference type="GO" id="GO:0000271">
    <property type="term" value="P:polysaccharide biosynthetic process"/>
    <property type="evidence" value="ECO:0007669"/>
    <property type="project" value="InterPro"/>
</dbReference>
<feature type="transmembrane region" description="Helical" evidence="6">
    <location>
        <begin position="30"/>
        <end position="53"/>
    </location>
</feature>
<dbReference type="Proteomes" id="UP000596192">
    <property type="component" value="Chromosome"/>
</dbReference>
<organism evidence="8 9">
    <name type="scientific">Azotobacter chroococcum</name>
    <dbReference type="NCBI Taxonomy" id="353"/>
    <lineage>
        <taxon>Bacteria</taxon>
        <taxon>Pseudomonadati</taxon>
        <taxon>Pseudomonadota</taxon>
        <taxon>Gammaproteobacteria</taxon>
        <taxon>Pseudomonadales</taxon>
        <taxon>Pseudomonadaceae</taxon>
        <taxon>Azotobacter</taxon>
    </lineage>
</organism>
<evidence type="ECO:0000259" key="7">
    <source>
        <dbReference type="Pfam" id="PF04138"/>
    </source>
</evidence>
<evidence type="ECO:0000313" key="9">
    <source>
        <dbReference type="Proteomes" id="UP000596192"/>
    </source>
</evidence>
<dbReference type="AlphaFoldDB" id="A0AAP9YG09"/>
<dbReference type="EMBL" id="CP066310">
    <property type="protein sequence ID" value="QQE90036.1"/>
    <property type="molecule type" value="Genomic_DNA"/>
</dbReference>
<proteinExistence type="inferred from homology"/>
<name>A0AAP9YG09_9GAMM</name>
<dbReference type="GO" id="GO:0005886">
    <property type="term" value="C:plasma membrane"/>
    <property type="evidence" value="ECO:0007669"/>
    <property type="project" value="TreeGrafter"/>
</dbReference>